<reference evidence="1 2" key="1">
    <citation type="submission" date="2024-08" db="EMBL/GenBank/DDBJ databases">
        <authorList>
            <person name="Cucini C."/>
            <person name="Frati F."/>
        </authorList>
    </citation>
    <scope>NUCLEOTIDE SEQUENCE [LARGE SCALE GENOMIC DNA]</scope>
</reference>
<gene>
    <name evidence="1" type="ORF">ODALV1_LOCUS16640</name>
</gene>
<dbReference type="EMBL" id="CAXLJM020000051">
    <property type="protein sequence ID" value="CAL8114876.1"/>
    <property type="molecule type" value="Genomic_DNA"/>
</dbReference>
<accession>A0ABP1QYL1</accession>
<organism evidence="1 2">
    <name type="scientific">Orchesella dallaii</name>
    <dbReference type="NCBI Taxonomy" id="48710"/>
    <lineage>
        <taxon>Eukaryota</taxon>
        <taxon>Metazoa</taxon>
        <taxon>Ecdysozoa</taxon>
        <taxon>Arthropoda</taxon>
        <taxon>Hexapoda</taxon>
        <taxon>Collembola</taxon>
        <taxon>Entomobryomorpha</taxon>
        <taxon>Entomobryoidea</taxon>
        <taxon>Orchesellidae</taxon>
        <taxon>Orchesellinae</taxon>
        <taxon>Orchesella</taxon>
    </lineage>
</organism>
<evidence type="ECO:0000313" key="1">
    <source>
        <dbReference type="EMBL" id="CAL8114876.1"/>
    </source>
</evidence>
<keyword evidence="2" id="KW-1185">Reference proteome</keyword>
<comment type="caution">
    <text evidence="1">The sequence shown here is derived from an EMBL/GenBank/DDBJ whole genome shotgun (WGS) entry which is preliminary data.</text>
</comment>
<protein>
    <submittedName>
        <fullName evidence="1">Uncharacterized protein</fullName>
    </submittedName>
</protein>
<name>A0ABP1QYL1_9HEXA</name>
<evidence type="ECO:0000313" key="2">
    <source>
        <dbReference type="Proteomes" id="UP001642540"/>
    </source>
</evidence>
<proteinExistence type="predicted"/>
<sequence length="129" mass="14620">MCATLEDIPHQRVLLPRILSNSVEGTPPQILNVSFLNNIFLCCINKKKCSTKTRNIMQSSYSELLCSGILFTENFLNSGICNKVLSTICYHLPFFTSYLTGLTLPEQFITNRRLLPKEKSANYFNFSGT</sequence>
<dbReference type="Proteomes" id="UP001642540">
    <property type="component" value="Unassembled WGS sequence"/>
</dbReference>